<evidence type="ECO:0000256" key="1">
    <source>
        <dbReference type="ARBA" id="ARBA00000380"/>
    </source>
</evidence>
<feature type="active site" description="Proton donor/acceptor" evidence="6">
    <location>
        <position position="94"/>
    </location>
</feature>
<evidence type="ECO:0000313" key="10">
    <source>
        <dbReference type="Proteomes" id="UP000664859"/>
    </source>
</evidence>
<feature type="active site" description="Tele-phosphohistidine intermediate" evidence="6">
    <location>
        <position position="16"/>
    </location>
</feature>
<feature type="site" description="Transition state stabilizer" evidence="8">
    <location>
        <position position="189"/>
    </location>
</feature>
<dbReference type="Gene3D" id="3.40.50.1240">
    <property type="entry name" value="Phosphoglycerate mutase-like"/>
    <property type="match status" value="1"/>
</dbReference>
<evidence type="ECO:0000256" key="2">
    <source>
        <dbReference type="ARBA" id="ARBA00006717"/>
    </source>
</evidence>
<comment type="caution">
    <text evidence="9">The sequence shown here is derived from an EMBL/GenBank/DDBJ whole genome shotgun (WGS) entry which is preliminary data.</text>
</comment>
<dbReference type="GO" id="GO:0004619">
    <property type="term" value="F:phosphoglycerate mutase activity"/>
    <property type="evidence" value="ECO:0007669"/>
    <property type="project" value="UniProtKB-EC"/>
</dbReference>
<evidence type="ECO:0000313" key="9">
    <source>
        <dbReference type="EMBL" id="KAG5184823.1"/>
    </source>
</evidence>
<proteinExistence type="inferred from homology"/>
<evidence type="ECO:0000256" key="7">
    <source>
        <dbReference type="PIRSR" id="PIRSR613078-2"/>
    </source>
</evidence>
<evidence type="ECO:0000256" key="6">
    <source>
        <dbReference type="PIRSR" id="PIRSR613078-1"/>
    </source>
</evidence>
<feature type="binding site" evidence="7">
    <location>
        <position position="105"/>
    </location>
    <ligand>
        <name>substrate</name>
    </ligand>
</feature>
<feature type="binding site" evidence="7">
    <location>
        <position position="67"/>
    </location>
    <ligand>
        <name>substrate</name>
    </ligand>
</feature>
<dbReference type="Pfam" id="PF00300">
    <property type="entry name" value="His_Phos_1"/>
    <property type="match status" value="1"/>
</dbReference>
<dbReference type="InterPro" id="IPR013078">
    <property type="entry name" value="His_Pase_superF_clade-1"/>
</dbReference>
<keyword evidence="10" id="KW-1185">Reference proteome</keyword>
<feature type="binding site" evidence="7">
    <location>
        <begin position="94"/>
        <end position="97"/>
    </location>
    <ligand>
        <name>substrate</name>
    </ligand>
</feature>
<keyword evidence="5" id="KW-0413">Isomerase</keyword>
<dbReference type="EMBL" id="JAFCMP010000149">
    <property type="protein sequence ID" value="KAG5184823.1"/>
    <property type="molecule type" value="Genomic_DNA"/>
</dbReference>
<dbReference type="HAMAP" id="MF_01039">
    <property type="entry name" value="PGAM_GpmA"/>
    <property type="match status" value="1"/>
</dbReference>
<dbReference type="EC" id="5.4.2.11" evidence="3"/>
<gene>
    <name evidence="9" type="ORF">JKP88DRAFT_260598</name>
</gene>
<dbReference type="SUPFAM" id="SSF53254">
    <property type="entry name" value="Phosphoglycerate mutase-like"/>
    <property type="match status" value="1"/>
</dbReference>
<comment type="similarity">
    <text evidence="2">Belongs to the phosphoglycerate mutase family. BPG-dependent PGAM subfamily.</text>
</comment>
<dbReference type="NCBIfam" id="TIGR01258">
    <property type="entry name" value="pgm_1"/>
    <property type="match status" value="1"/>
</dbReference>
<dbReference type="FunFam" id="3.40.50.1240:FF:000003">
    <property type="entry name" value="2,3-bisphosphoglycerate-dependent phosphoglycerate mutase"/>
    <property type="match status" value="1"/>
</dbReference>
<sequence length="331" mass="37698">MVSEQEPAYKVIFVRHGQSTWNKANRFIGWTDPNLTKTGELEARVAGQVLLAAGYEFDIIYTSLLKRSIKTAWVVMDELGLHHVPVVTDWRLNERCYGALVGRNKKECVRVYGEDQVKLWRRSFDVRPPPISEDSSLWPGNNRKYDFLERALIPRTESLQDTQARSVDCWDNTIVPTIRSGKRVCVCGHENNLRSLLKHLDGVSDDDIRHVELPRAVPLIYHLDENFKPIRLEGAAPHLNGRYIGDAEEIAAIMARDLANVYDLSVESNLEESDVPHYAAKLDDLLQPCELTDDAFGERGGLDELNCRESDIEETPLFIYKSHEDAARARV</sequence>
<comment type="catalytic activity">
    <reaction evidence="1">
        <text>(2R)-2-phosphoglycerate = (2R)-3-phosphoglycerate</text>
        <dbReference type="Rhea" id="RHEA:15901"/>
        <dbReference type="ChEBI" id="CHEBI:58272"/>
        <dbReference type="ChEBI" id="CHEBI:58289"/>
        <dbReference type="EC" id="5.4.2.11"/>
    </reaction>
</comment>
<accession>A0A836CGX1</accession>
<organism evidence="9 10">
    <name type="scientific">Tribonema minus</name>
    <dbReference type="NCBI Taxonomy" id="303371"/>
    <lineage>
        <taxon>Eukaryota</taxon>
        <taxon>Sar</taxon>
        <taxon>Stramenopiles</taxon>
        <taxon>Ochrophyta</taxon>
        <taxon>PX clade</taxon>
        <taxon>Xanthophyceae</taxon>
        <taxon>Tribonematales</taxon>
        <taxon>Tribonemataceae</taxon>
        <taxon>Tribonema</taxon>
    </lineage>
</organism>
<dbReference type="AlphaFoldDB" id="A0A836CGX1"/>
<dbReference type="InterPro" id="IPR029033">
    <property type="entry name" value="His_PPase_superfam"/>
</dbReference>
<reference evidence="9" key="1">
    <citation type="submission" date="2021-02" db="EMBL/GenBank/DDBJ databases">
        <title>First Annotated Genome of the Yellow-green Alga Tribonema minus.</title>
        <authorList>
            <person name="Mahan K.M."/>
        </authorList>
    </citation>
    <scope>NUCLEOTIDE SEQUENCE</scope>
    <source>
        <strain evidence="9">UTEX B ZZ1240</strain>
    </source>
</reference>
<feature type="binding site" evidence="7">
    <location>
        <begin position="15"/>
        <end position="22"/>
    </location>
    <ligand>
        <name>substrate</name>
    </ligand>
</feature>
<dbReference type="InterPro" id="IPR005952">
    <property type="entry name" value="Phosphogly_mut1"/>
</dbReference>
<evidence type="ECO:0000256" key="4">
    <source>
        <dbReference type="ARBA" id="ARBA00023152"/>
    </source>
</evidence>
<dbReference type="OrthoDB" id="354304at2759"/>
<protein>
    <recommendedName>
        <fullName evidence="3">phosphoglycerate mutase (2,3-diphosphoglycerate-dependent)</fullName>
        <ecNumber evidence="3">5.4.2.11</ecNumber>
    </recommendedName>
</protein>
<dbReference type="SMART" id="SM00855">
    <property type="entry name" value="PGAM"/>
    <property type="match status" value="1"/>
</dbReference>
<evidence type="ECO:0000256" key="8">
    <source>
        <dbReference type="PIRSR" id="PIRSR613078-3"/>
    </source>
</evidence>
<dbReference type="PANTHER" id="PTHR11931">
    <property type="entry name" value="PHOSPHOGLYCERATE MUTASE"/>
    <property type="match status" value="1"/>
</dbReference>
<dbReference type="Proteomes" id="UP000664859">
    <property type="component" value="Unassembled WGS sequence"/>
</dbReference>
<feature type="binding site" evidence="7">
    <location>
        <begin position="121"/>
        <end position="122"/>
    </location>
    <ligand>
        <name>substrate</name>
    </ligand>
</feature>
<dbReference type="CDD" id="cd07067">
    <property type="entry name" value="HP_PGM_like"/>
    <property type="match status" value="1"/>
</dbReference>
<keyword evidence="4" id="KW-0324">Glycolysis</keyword>
<dbReference type="GO" id="GO:0006096">
    <property type="term" value="P:glycolytic process"/>
    <property type="evidence" value="ECO:0007669"/>
    <property type="project" value="UniProtKB-KW"/>
</dbReference>
<name>A0A836CGX1_9STRA</name>
<evidence type="ECO:0000256" key="5">
    <source>
        <dbReference type="ARBA" id="ARBA00023235"/>
    </source>
</evidence>
<evidence type="ECO:0000256" key="3">
    <source>
        <dbReference type="ARBA" id="ARBA00012028"/>
    </source>
</evidence>